<feature type="domain" description="Partial AB-hydrolase lipase" evidence="8">
    <location>
        <begin position="355"/>
        <end position="415"/>
    </location>
</feature>
<dbReference type="InterPro" id="IPR029058">
    <property type="entry name" value="AB_hydrolase_fold"/>
</dbReference>
<reference evidence="9" key="1">
    <citation type="submission" date="2022-01" db="EMBL/GenBank/DDBJ databases">
        <authorList>
            <person name="King R."/>
        </authorList>
    </citation>
    <scope>NUCLEOTIDE SEQUENCE</scope>
</reference>
<dbReference type="SUPFAM" id="SSF53474">
    <property type="entry name" value="alpha/beta-Hydrolases"/>
    <property type="match status" value="2"/>
</dbReference>
<evidence type="ECO:0000256" key="7">
    <source>
        <dbReference type="SAM" id="SignalP"/>
    </source>
</evidence>
<feature type="signal peptide" evidence="7">
    <location>
        <begin position="1"/>
        <end position="20"/>
    </location>
</feature>
<evidence type="ECO:0000259" key="8">
    <source>
        <dbReference type="Pfam" id="PF04083"/>
    </source>
</evidence>
<protein>
    <recommendedName>
        <fullName evidence="8">Partial AB-hydrolase lipase domain-containing protein</fullName>
    </recommendedName>
</protein>
<dbReference type="GO" id="GO:0016042">
    <property type="term" value="P:lipid catabolic process"/>
    <property type="evidence" value="ECO:0007669"/>
    <property type="project" value="UniProtKB-KW"/>
</dbReference>
<evidence type="ECO:0000256" key="3">
    <source>
        <dbReference type="ARBA" id="ARBA00022801"/>
    </source>
</evidence>
<feature type="domain" description="Partial AB-hydrolase lipase" evidence="8">
    <location>
        <begin position="31"/>
        <end position="95"/>
    </location>
</feature>
<dbReference type="OrthoDB" id="9974421at2759"/>
<dbReference type="InterPro" id="IPR006693">
    <property type="entry name" value="AB_hydrolase_lipase"/>
</dbReference>
<evidence type="ECO:0000256" key="2">
    <source>
        <dbReference type="ARBA" id="ARBA00022729"/>
    </source>
</evidence>
<keyword evidence="4" id="KW-0442">Lipid degradation</keyword>
<dbReference type="AlphaFoldDB" id="A0A9N9SL90"/>
<dbReference type="Gene3D" id="3.40.50.1820">
    <property type="entry name" value="alpha/beta hydrolase"/>
    <property type="match status" value="2"/>
</dbReference>
<evidence type="ECO:0000256" key="1">
    <source>
        <dbReference type="ARBA" id="ARBA00010701"/>
    </source>
</evidence>
<keyword evidence="3" id="KW-0378">Hydrolase</keyword>
<dbReference type="FunFam" id="3.40.50.1820:FF:000021">
    <property type="entry name" value="Lipase"/>
    <property type="match status" value="2"/>
</dbReference>
<organism evidence="9 10">
    <name type="scientific">Phaedon cochleariae</name>
    <name type="common">Mustard beetle</name>
    <dbReference type="NCBI Taxonomy" id="80249"/>
    <lineage>
        <taxon>Eukaryota</taxon>
        <taxon>Metazoa</taxon>
        <taxon>Ecdysozoa</taxon>
        <taxon>Arthropoda</taxon>
        <taxon>Hexapoda</taxon>
        <taxon>Insecta</taxon>
        <taxon>Pterygota</taxon>
        <taxon>Neoptera</taxon>
        <taxon>Endopterygota</taxon>
        <taxon>Coleoptera</taxon>
        <taxon>Polyphaga</taxon>
        <taxon>Cucujiformia</taxon>
        <taxon>Chrysomeloidea</taxon>
        <taxon>Chrysomelidae</taxon>
        <taxon>Chrysomelinae</taxon>
        <taxon>Chrysomelini</taxon>
        <taxon>Phaedon</taxon>
    </lineage>
</organism>
<evidence type="ECO:0000313" key="9">
    <source>
        <dbReference type="EMBL" id="CAG9824283.1"/>
    </source>
</evidence>
<evidence type="ECO:0000256" key="5">
    <source>
        <dbReference type="ARBA" id="ARBA00023098"/>
    </source>
</evidence>
<keyword evidence="2 7" id="KW-0732">Signal</keyword>
<sequence length="695" mass="79826">MFITIALPLSLISIISQVFCQSAGQPTIDIVELVTRSGYQIEKHELLTEDGYFLDIFRLPPRCLGTKSCNGSDINEPVLLMHGLLGTSENFVINGRDSMGFFLNDRGYDVWLGNARGTFHSRRHRTLDPDKDKEFWEFTWHEIGIYDLSAMIDHILTTTRRQKMSFVGHSQGSTIFYVLCSERPAYNEKLKIHISLSPGTFLSHVENIVMNIFPPYFQNLKVLPEQIGFIEVEAIFRNPLFYTIVKTFCVSNNQILLDICQYVFDILVDNNGNNIDKYFIPYLTEVTPGGSSIFQFLHYLQSIVTGGFGQYDWGRDINLKKYNSEYPTTYNLSKITTPVALYYGPNDCVVVPKEELSSRNGYATEKHEVETDDGYLLDIFRIIPKRTRISEIKKHHFPVFLLHGLFGSAENYALMGNESLAFILTNAGYDVWLGNVRGTWHSRKHRVLDPDKDEAFWKFTWHEFGVYDVPAMIDYILKVTGKQQLNYVAHSQGATSFLVMCSERPGYNEKIKVQISLAPASFFNNNDVPSLTGIYEIKAIFRLRLLYTFAKTICVNNNLNLRRICKGLLVALSDPFGNDLMDDNWLPFISDTMPAGLSLYQIFHYFQSYGTGSFAQYDWGRETNLEKYQSETPKVYNLSQVTAPMDVERLISSLPNVLEFDAVADHRWAHTNFLFARNIIPLSYKWVMQSLKRYG</sequence>
<evidence type="ECO:0000256" key="4">
    <source>
        <dbReference type="ARBA" id="ARBA00022963"/>
    </source>
</evidence>
<dbReference type="EMBL" id="OU896714">
    <property type="protein sequence ID" value="CAG9824283.1"/>
    <property type="molecule type" value="Genomic_DNA"/>
</dbReference>
<dbReference type="Pfam" id="PF04083">
    <property type="entry name" value="Abhydro_lipase"/>
    <property type="match status" value="2"/>
</dbReference>
<reference evidence="9" key="2">
    <citation type="submission" date="2022-10" db="EMBL/GenBank/DDBJ databases">
        <authorList>
            <consortium name="ENA_rothamsted_submissions"/>
            <consortium name="culmorum"/>
            <person name="King R."/>
        </authorList>
    </citation>
    <scope>NUCLEOTIDE SEQUENCE</scope>
</reference>
<keyword evidence="6" id="KW-0325">Glycoprotein</keyword>
<dbReference type="PANTHER" id="PTHR11005">
    <property type="entry name" value="LYSOSOMAL ACID LIPASE-RELATED"/>
    <property type="match status" value="1"/>
</dbReference>
<evidence type="ECO:0000313" key="10">
    <source>
        <dbReference type="Proteomes" id="UP001153737"/>
    </source>
</evidence>
<keyword evidence="10" id="KW-1185">Reference proteome</keyword>
<accession>A0A9N9SL90</accession>
<name>A0A9N9SL90_PHACE</name>
<evidence type="ECO:0000256" key="6">
    <source>
        <dbReference type="ARBA" id="ARBA00023180"/>
    </source>
</evidence>
<dbReference type="GO" id="GO:0016787">
    <property type="term" value="F:hydrolase activity"/>
    <property type="evidence" value="ECO:0007669"/>
    <property type="project" value="UniProtKB-KW"/>
</dbReference>
<feature type="chain" id="PRO_5040189966" description="Partial AB-hydrolase lipase domain-containing protein" evidence="7">
    <location>
        <begin position="21"/>
        <end position="695"/>
    </location>
</feature>
<dbReference type="Proteomes" id="UP001153737">
    <property type="component" value="Chromosome 8"/>
</dbReference>
<gene>
    <name evidence="9" type="ORF">PHAECO_LOCUS11945</name>
</gene>
<keyword evidence="5" id="KW-0443">Lipid metabolism</keyword>
<proteinExistence type="inferred from homology"/>
<comment type="similarity">
    <text evidence="1">Belongs to the AB hydrolase superfamily. Lipase family.</text>
</comment>